<evidence type="ECO:0000313" key="1">
    <source>
        <dbReference type="EMBL" id="GIY61822.1"/>
    </source>
</evidence>
<proteinExistence type="predicted"/>
<sequence length="111" mass="13066">MFSSMSCQMNCTCMAGWKKRIDNLTHAIRIGKIQKGCLPHQYGNYRIKAESTVVFSMSFGIFPKCRYIREKRLIIIVQEKQCQWMASITLGKHSEIDTWIYTQLIQVRSRR</sequence>
<dbReference type="EMBL" id="BPLR01013525">
    <property type="protein sequence ID" value="GIY61822.1"/>
    <property type="molecule type" value="Genomic_DNA"/>
</dbReference>
<gene>
    <name evidence="1" type="ORF">CEXT_559361</name>
</gene>
<reference evidence="1 2" key="1">
    <citation type="submission" date="2021-06" db="EMBL/GenBank/DDBJ databases">
        <title>Caerostris extrusa draft genome.</title>
        <authorList>
            <person name="Kono N."/>
            <person name="Arakawa K."/>
        </authorList>
    </citation>
    <scope>NUCLEOTIDE SEQUENCE [LARGE SCALE GENOMIC DNA]</scope>
</reference>
<protein>
    <submittedName>
        <fullName evidence="1">Uncharacterized protein</fullName>
    </submittedName>
</protein>
<dbReference type="AlphaFoldDB" id="A0AAV4UUT1"/>
<comment type="caution">
    <text evidence="1">The sequence shown here is derived from an EMBL/GenBank/DDBJ whole genome shotgun (WGS) entry which is preliminary data.</text>
</comment>
<name>A0AAV4UUT1_CAEEX</name>
<dbReference type="Proteomes" id="UP001054945">
    <property type="component" value="Unassembled WGS sequence"/>
</dbReference>
<evidence type="ECO:0000313" key="2">
    <source>
        <dbReference type="Proteomes" id="UP001054945"/>
    </source>
</evidence>
<keyword evidence="2" id="KW-1185">Reference proteome</keyword>
<accession>A0AAV4UUT1</accession>
<organism evidence="1 2">
    <name type="scientific">Caerostris extrusa</name>
    <name type="common">Bark spider</name>
    <name type="synonym">Caerostris bankana</name>
    <dbReference type="NCBI Taxonomy" id="172846"/>
    <lineage>
        <taxon>Eukaryota</taxon>
        <taxon>Metazoa</taxon>
        <taxon>Ecdysozoa</taxon>
        <taxon>Arthropoda</taxon>
        <taxon>Chelicerata</taxon>
        <taxon>Arachnida</taxon>
        <taxon>Araneae</taxon>
        <taxon>Araneomorphae</taxon>
        <taxon>Entelegynae</taxon>
        <taxon>Araneoidea</taxon>
        <taxon>Araneidae</taxon>
        <taxon>Caerostris</taxon>
    </lineage>
</organism>